<dbReference type="GO" id="GO:0035925">
    <property type="term" value="F:mRNA 3'-UTR AU-rich region binding"/>
    <property type="evidence" value="ECO:0007669"/>
    <property type="project" value="TreeGrafter"/>
</dbReference>
<dbReference type="Pfam" id="PF01138">
    <property type="entry name" value="RNase_PH"/>
    <property type="match status" value="1"/>
</dbReference>
<name>A0A7S2RE52_9STRA</name>
<dbReference type="GO" id="GO:0034476">
    <property type="term" value="P:U5 snRNA 3'-end processing"/>
    <property type="evidence" value="ECO:0007669"/>
    <property type="project" value="TreeGrafter"/>
</dbReference>
<organism evidence="9">
    <name type="scientific">Mucochytrium quahogii</name>
    <dbReference type="NCBI Taxonomy" id="96639"/>
    <lineage>
        <taxon>Eukaryota</taxon>
        <taxon>Sar</taxon>
        <taxon>Stramenopiles</taxon>
        <taxon>Bigyra</taxon>
        <taxon>Labyrinthulomycetes</taxon>
        <taxon>Thraustochytrida</taxon>
        <taxon>Thraustochytriidae</taxon>
        <taxon>Mucochytrium</taxon>
    </lineage>
</organism>
<evidence type="ECO:0000256" key="4">
    <source>
        <dbReference type="ARBA" id="ARBA00022490"/>
    </source>
</evidence>
<dbReference type="SUPFAM" id="SSF54211">
    <property type="entry name" value="Ribosomal protein S5 domain 2-like"/>
    <property type="match status" value="1"/>
</dbReference>
<evidence type="ECO:0000259" key="8">
    <source>
        <dbReference type="Pfam" id="PF03725"/>
    </source>
</evidence>
<dbReference type="GO" id="GO:0000467">
    <property type="term" value="P:exonucleolytic trimming to generate mature 3'-end of 5.8S rRNA from tricistronic rRNA transcript (SSU-rRNA, 5.8S rRNA, LSU-rRNA)"/>
    <property type="evidence" value="ECO:0007669"/>
    <property type="project" value="TreeGrafter"/>
</dbReference>
<keyword evidence="4" id="KW-0963">Cytoplasm</keyword>
<evidence type="ECO:0000256" key="2">
    <source>
        <dbReference type="ARBA" id="ARBA00004604"/>
    </source>
</evidence>
<dbReference type="GO" id="GO:0071028">
    <property type="term" value="P:nuclear mRNA surveillance"/>
    <property type="evidence" value="ECO:0007669"/>
    <property type="project" value="TreeGrafter"/>
</dbReference>
<dbReference type="InterPro" id="IPR027408">
    <property type="entry name" value="PNPase/RNase_PH_dom_sf"/>
</dbReference>
<evidence type="ECO:0000256" key="6">
    <source>
        <dbReference type="ARBA" id="ARBA00042523"/>
    </source>
</evidence>
<dbReference type="GO" id="GO:0034475">
    <property type="term" value="P:U4 snRNA 3'-end processing"/>
    <property type="evidence" value="ECO:0007669"/>
    <property type="project" value="TreeGrafter"/>
</dbReference>
<dbReference type="InterPro" id="IPR020568">
    <property type="entry name" value="Ribosomal_Su5_D2-typ_SF"/>
</dbReference>
<dbReference type="GO" id="GO:0000177">
    <property type="term" value="C:cytoplasmic exosome (RNase complex)"/>
    <property type="evidence" value="ECO:0007669"/>
    <property type="project" value="TreeGrafter"/>
</dbReference>
<dbReference type="InterPro" id="IPR001247">
    <property type="entry name" value="ExoRNase_PH_dom1"/>
</dbReference>
<evidence type="ECO:0000313" key="9">
    <source>
        <dbReference type="EMBL" id="CAD9668537.1"/>
    </source>
</evidence>
<comment type="subcellular location">
    <subcellularLocation>
        <location evidence="1">Cytoplasm</location>
    </subcellularLocation>
    <subcellularLocation>
        <location evidence="2">Nucleus</location>
        <location evidence="2">Nucleolus</location>
    </subcellularLocation>
</comment>
<dbReference type="GO" id="GO:0071035">
    <property type="term" value="P:nuclear polyadenylation-dependent rRNA catabolic process"/>
    <property type="evidence" value="ECO:0007669"/>
    <property type="project" value="TreeGrafter"/>
</dbReference>
<keyword evidence="5" id="KW-0271">Exosome</keyword>
<evidence type="ECO:0000256" key="1">
    <source>
        <dbReference type="ARBA" id="ARBA00004496"/>
    </source>
</evidence>
<feature type="domain" description="Exoribonuclease phosphorolytic" evidence="7">
    <location>
        <begin position="31"/>
        <end position="167"/>
    </location>
</feature>
<dbReference type="PANTHER" id="PTHR11097:SF8">
    <property type="entry name" value="EXOSOME COMPLEX COMPONENT RRP42"/>
    <property type="match status" value="1"/>
</dbReference>
<evidence type="ECO:0000259" key="7">
    <source>
        <dbReference type="Pfam" id="PF01138"/>
    </source>
</evidence>
<dbReference type="GO" id="GO:0016075">
    <property type="term" value="P:rRNA catabolic process"/>
    <property type="evidence" value="ECO:0007669"/>
    <property type="project" value="TreeGrafter"/>
</dbReference>
<dbReference type="GO" id="GO:0000176">
    <property type="term" value="C:nuclear exosome (RNase complex)"/>
    <property type="evidence" value="ECO:0007669"/>
    <property type="project" value="TreeGrafter"/>
</dbReference>
<dbReference type="GO" id="GO:0071038">
    <property type="term" value="P:TRAMP-dependent tRNA surveillance pathway"/>
    <property type="evidence" value="ECO:0007669"/>
    <property type="project" value="TreeGrafter"/>
</dbReference>
<comment type="similarity">
    <text evidence="3">Belongs to the RNase PH family.</text>
</comment>
<protein>
    <recommendedName>
        <fullName evidence="6">Ribosomal RNA-processing protein 42</fullName>
    </recommendedName>
</protein>
<dbReference type="SUPFAM" id="SSF55666">
    <property type="entry name" value="Ribonuclease PH domain 2-like"/>
    <property type="match status" value="1"/>
</dbReference>
<dbReference type="PANTHER" id="PTHR11097">
    <property type="entry name" value="EXOSOME COMPLEX EXONUCLEASE RIBOSOMAL RNA PROCESSING PROTEIN"/>
    <property type="match status" value="1"/>
</dbReference>
<reference evidence="9" key="1">
    <citation type="submission" date="2021-01" db="EMBL/GenBank/DDBJ databases">
        <authorList>
            <person name="Corre E."/>
            <person name="Pelletier E."/>
            <person name="Niang G."/>
            <person name="Scheremetjew M."/>
            <person name="Finn R."/>
            <person name="Kale V."/>
            <person name="Holt S."/>
            <person name="Cochrane G."/>
            <person name="Meng A."/>
            <person name="Brown T."/>
            <person name="Cohen L."/>
        </authorList>
    </citation>
    <scope>NUCLEOTIDE SEQUENCE</scope>
    <source>
        <strain evidence="9">NY070348D</strain>
    </source>
</reference>
<evidence type="ECO:0000256" key="5">
    <source>
        <dbReference type="ARBA" id="ARBA00022835"/>
    </source>
</evidence>
<dbReference type="GO" id="GO:0005730">
    <property type="term" value="C:nucleolus"/>
    <property type="evidence" value="ECO:0007669"/>
    <property type="project" value="UniProtKB-SubCell"/>
</dbReference>
<accession>A0A7S2RE52</accession>
<dbReference type="Pfam" id="PF03725">
    <property type="entry name" value="RNase_PH_C"/>
    <property type="match status" value="1"/>
</dbReference>
<dbReference type="InterPro" id="IPR036345">
    <property type="entry name" value="ExoRNase_PH_dom2_sf"/>
</dbReference>
<gene>
    <name evidence="9" type="ORF">QSP1433_LOCUS2480</name>
</gene>
<dbReference type="InterPro" id="IPR050590">
    <property type="entry name" value="Exosome_comp_Rrp42_subfam"/>
</dbReference>
<evidence type="ECO:0000256" key="3">
    <source>
        <dbReference type="ARBA" id="ARBA00006678"/>
    </source>
</evidence>
<dbReference type="EMBL" id="HBHK01004144">
    <property type="protein sequence ID" value="CAD9668537.1"/>
    <property type="molecule type" value="Transcribed_RNA"/>
</dbReference>
<dbReference type="Gene3D" id="3.30.230.70">
    <property type="entry name" value="GHMP Kinase, N-terminal domain"/>
    <property type="match status" value="1"/>
</dbReference>
<dbReference type="InterPro" id="IPR015847">
    <property type="entry name" value="ExoRNase_PH_dom2"/>
</dbReference>
<dbReference type="AlphaFoldDB" id="A0A7S2RE52"/>
<proteinExistence type="inferred from homology"/>
<feature type="domain" description="Exoribonuclease phosphorolytic" evidence="8">
    <location>
        <begin position="202"/>
        <end position="247"/>
    </location>
</feature>
<sequence>MSACISSGERRFVESSIEEDTRYDGRSLLDLRHLTVENGVIEFCNGSALIERVFCDSKVIVGVKVEVVNIQSIESEKSLVNVSVDCSSLEAKSTGQRRLRDYADELAEQIEAQLEAGLDGNEHCLVIVPSKYSWCISVDVVVLGSDGNLSDLVSLAVYSALTEARRPSVEKIATEDGEDFQIDPDPANTVGMPVIFLESIPIRISLFDIGGHMVADVSESEEQCARCALSVLVNRKGQLCSTEILKNGRLGLTQVGNHLSTATQVGLSMFKLLDREISYTPRPVSQ</sequence>
<dbReference type="GO" id="GO:0034473">
    <property type="term" value="P:U1 snRNA 3'-end processing"/>
    <property type="evidence" value="ECO:0007669"/>
    <property type="project" value="TreeGrafter"/>
</dbReference>